<gene>
    <name evidence="2" type="ORF">JIN85_20555</name>
</gene>
<dbReference type="Proteomes" id="UP000603141">
    <property type="component" value="Unassembled WGS sequence"/>
</dbReference>
<dbReference type="EMBL" id="JAENIJ010000120">
    <property type="protein sequence ID" value="MBK1884813.1"/>
    <property type="molecule type" value="Genomic_DNA"/>
</dbReference>
<organism evidence="2 3">
    <name type="scientific">Luteolibacter pohnpeiensis</name>
    <dbReference type="NCBI Taxonomy" id="454153"/>
    <lineage>
        <taxon>Bacteria</taxon>
        <taxon>Pseudomonadati</taxon>
        <taxon>Verrucomicrobiota</taxon>
        <taxon>Verrucomicrobiia</taxon>
        <taxon>Verrucomicrobiales</taxon>
        <taxon>Verrucomicrobiaceae</taxon>
        <taxon>Luteolibacter</taxon>
    </lineage>
</organism>
<sequence length="212" mass="24029">MKCLLLLATLILASETHGQTTPTVSERFAQWLTPENCATSNPDALYIKHLKADGFSWDSEQARDNFHQAYAVVLAARTDQRYPEAAKFRSPLLDAFKQTFEFIRSANGNTSTAHQMSRLPAEVEWMISRGFESKFDNGVSGEYTFDDIRQLARIYQRSQSRFTVGTDLSELEARILEPALDHLKTAEDSMSKDAVTYFRAKLVSMIAQYIGR</sequence>
<dbReference type="RefSeq" id="WP_200274343.1">
    <property type="nucleotide sequence ID" value="NZ_JAENIJ010000120.1"/>
</dbReference>
<comment type="caution">
    <text evidence="2">The sequence shown here is derived from an EMBL/GenBank/DDBJ whole genome shotgun (WGS) entry which is preliminary data.</text>
</comment>
<name>A0A934VYE5_9BACT</name>
<evidence type="ECO:0000313" key="2">
    <source>
        <dbReference type="EMBL" id="MBK1884813.1"/>
    </source>
</evidence>
<feature type="signal peptide" evidence="1">
    <location>
        <begin position="1"/>
        <end position="18"/>
    </location>
</feature>
<keyword evidence="3" id="KW-1185">Reference proteome</keyword>
<accession>A0A934VYE5</accession>
<feature type="chain" id="PRO_5036976677" evidence="1">
    <location>
        <begin position="19"/>
        <end position="212"/>
    </location>
</feature>
<proteinExistence type="predicted"/>
<evidence type="ECO:0000313" key="3">
    <source>
        <dbReference type="Proteomes" id="UP000603141"/>
    </source>
</evidence>
<reference evidence="2" key="1">
    <citation type="submission" date="2021-01" db="EMBL/GenBank/DDBJ databases">
        <title>Modified the classification status of verrucomicrobia.</title>
        <authorList>
            <person name="Feng X."/>
        </authorList>
    </citation>
    <scope>NUCLEOTIDE SEQUENCE</scope>
    <source>
        <strain evidence="2">KCTC 22041</strain>
    </source>
</reference>
<dbReference type="AlphaFoldDB" id="A0A934VYE5"/>
<keyword evidence="1" id="KW-0732">Signal</keyword>
<evidence type="ECO:0000256" key="1">
    <source>
        <dbReference type="SAM" id="SignalP"/>
    </source>
</evidence>
<protein>
    <submittedName>
        <fullName evidence="2">Uncharacterized protein</fullName>
    </submittedName>
</protein>